<feature type="signal peptide" evidence="6">
    <location>
        <begin position="1"/>
        <end position="18"/>
    </location>
</feature>
<dbReference type="AlphaFoldDB" id="A0A6P5PZT4"/>
<comment type="similarity">
    <text evidence="1 4">Belongs to the SAA family.</text>
</comment>
<dbReference type="PRINTS" id="PR00306">
    <property type="entry name" value="SERUMAMYLOID"/>
</dbReference>
<feature type="chain" id="PRO_5027655759" description="Serum amyloid A protein" evidence="6">
    <location>
        <begin position="19"/>
        <end position="123"/>
    </location>
</feature>
<dbReference type="Pfam" id="PF00277">
    <property type="entry name" value="SAA"/>
    <property type="match status" value="1"/>
</dbReference>
<dbReference type="InterPro" id="IPR052464">
    <property type="entry name" value="Synovial_Prolif_Regulator"/>
</dbReference>
<organism evidence="7 8">
    <name type="scientific">Mus caroli</name>
    <name type="common">Ryukyu mouse</name>
    <name type="synonym">Ricefield mouse</name>
    <dbReference type="NCBI Taxonomy" id="10089"/>
    <lineage>
        <taxon>Eukaryota</taxon>
        <taxon>Metazoa</taxon>
        <taxon>Chordata</taxon>
        <taxon>Craniata</taxon>
        <taxon>Vertebrata</taxon>
        <taxon>Euteleostomi</taxon>
        <taxon>Mammalia</taxon>
        <taxon>Eutheria</taxon>
        <taxon>Euarchontoglires</taxon>
        <taxon>Glires</taxon>
        <taxon>Rodentia</taxon>
        <taxon>Myomorpha</taxon>
        <taxon>Muroidea</taxon>
        <taxon>Muridae</taxon>
        <taxon>Murinae</taxon>
        <taxon>Mus</taxon>
        <taxon>Mus</taxon>
    </lineage>
</organism>
<dbReference type="GO" id="GO:0006953">
    <property type="term" value="P:acute-phase response"/>
    <property type="evidence" value="ECO:0007669"/>
    <property type="project" value="UniProtKB-UniRule"/>
</dbReference>
<dbReference type="PANTHER" id="PTHR23424:SF29">
    <property type="entry name" value="SERUM AMYLOID A PROTEIN"/>
    <property type="match status" value="1"/>
</dbReference>
<feature type="compositionally biased region" description="Basic and acidic residues" evidence="5">
    <location>
        <begin position="91"/>
        <end position="113"/>
    </location>
</feature>
<dbReference type="PANTHER" id="PTHR23424">
    <property type="entry name" value="SERUM AMYLOID A"/>
    <property type="match status" value="1"/>
</dbReference>
<evidence type="ECO:0000256" key="1">
    <source>
        <dbReference type="ARBA" id="ARBA00007745"/>
    </source>
</evidence>
<dbReference type="SMART" id="SM00197">
    <property type="entry name" value="SAA"/>
    <property type="match status" value="1"/>
</dbReference>
<dbReference type="GO" id="GO:0034364">
    <property type="term" value="C:high-density lipoprotein particle"/>
    <property type="evidence" value="ECO:0007669"/>
    <property type="project" value="UniProtKB-UniRule"/>
</dbReference>
<dbReference type="Gene3D" id="1.10.132.110">
    <property type="entry name" value="Serum amyloid A protein"/>
    <property type="match status" value="1"/>
</dbReference>
<evidence type="ECO:0000256" key="6">
    <source>
        <dbReference type="SAM" id="SignalP"/>
    </source>
</evidence>
<keyword evidence="7" id="KW-1185">Reference proteome</keyword>
<evidence type="ECO:0000256" key="3">
    <source>
        <dbReference type="ARBA" id="ARBA00022850"/>
    </source>
</evidence>
<gene>
    <name evidence="8" type="primary">LOC110297774</name>
</gene>
<evidence type="ECO:0000313" key="7">
    <source>
        <dbReference type="Proteomes" id="UP000515126"/>
    </source>
</evidence>
<reference evidence="8" key="1">
    <citation type="submission" date="2025-08" db="UniProtKB">
        <authorList>
            <consortium name="RefSeq"/>
        </authorList>
    </citation>
    <scope>IDENTIFICATION</scope>
</reference>
<proteinExistence type="inferred from homology"/>
<feature type="region of interest" description="Disordered" evidence="5">
    <location>
        <begin position="90"/>
        <end position="113"/>
    </location>
</feature>
<keyword evidence="3 4" id="KW-0345">HDL</keyword>
<evidence type="ECO:0000256" key="4">
    <source>
        <dbReference type="RuleBase" id="RU000539"/>
    </source>
</evidence>
<sequence>MMLLTSLILCSLVLGISSWFSFIGEAYPGKADARSMWQAYSDMKEASWKNSDKYFHAWGNYDAAQRGPRGAWAAEVISDAKDGIPAFFSSGHKDSMADQEANRHDCSGEDPNHYRPAVLPDKY</sequence>
<protein>
    <recommendedName>
        <fullName evidence="4">Serum amyloid A protein</fullName>
    </recommendedName>
</protein>
<dbReference type="RefSeq" id="XP_021022406.1">
    <property type="nucleotide sequence ID" value="XM_021166747.1"/>
</dbReference>
<comment type="function">
    <text evidence="4">Major acute phase reactant. Apolipoprotein of the HDL complex.</text>
</comment>
<dbReference type="KEGG" id="mcal:110297774"/>
<accession>A0A6P5PZT4</accession>
<evidence type="ECO:0000256" key="2">
    <source>
        <dbReference type="ARBA" id="ARBA00022486"/>
    </source>
</evidence>
<dbReference type="Proteomes" id="UP000515126">
    <property type="component" value="Chromosome 7"/>
</dbReference>
<keyword evidence="2 4" id="KW-0011">Acute phase</keyword>
<dbReference type="GeneID" id="110297774"/>
<dbReference type="InterPro" id="IPR000096">
    <property type="entry name" value="Serum_amyloid_A"/>
</dbReference>
<keyword evidence="6" id="KW-0732">Signal</keyword>
<evidence type="ECO:0000256" key="5">
    <source>
        <dbReference type="SAM" id="MobiDB-lite"/>
    </source>
</evidence>
<evidence type="ECO:0000313" key="8">
    <source>
        <dbReference type="RefSeq" id="XP_021022406.1"/>
    </source>
</evidence>
<name>A0A6P5PZT4_MUSCR</name>